<feature type="compositionally biased region" description="Pro residues" evidence="1">
    <location>
        <begin position="137"/>
        <end position="149"/>
    </location>
</feature>
<feature type="compositionally biased region" description="Low complexity" evidence="1">
    <location>
        <begin position="126"/>
        <end position="136"/>
    </location>
</feature>
<dbReference type="EMBL" id="OX465081">
    <property type="protein sequence ID" value="CAI9283547.1"/>
    <property type="molecule type" value="Genomic_DNA"/>
</dbReference>
<gene>
    <name evidence="2" type="ORF">LSALG_LOCUS23139</name>
</gene>
<keyword evidence="3" id="KW-1185">Reference proteome</keyword>
<evidence type="ECO:0000256" key="1">
    <source>
        <dbReference type="SAM" id="MobiDB-lite"/>
    </source>
</evidence>
<dbReference type="AlphaFoldDB" id="A0AA35Z120"/>
<protein>
    <submittedName>
        <fullName evidence="2">Uncharacterized protein</fullName>
    </submittedName>
</protein>
<accession>A0AA35Z120</accession>
<dbReference type="Proteomes" id="UP001177003">
    <property type="component" value="Chromosome 5"/>
</dbReference>
<evidence type="ECO:0000313" key="3">
    <source>
        <dbReference type="Proteomes" id="UP001177003"/>
    </source>
</evidence>
<evidence type="ECO:0000313" key="2">
    <source>
        <dbReference type="EMBL" id="CAI9283547.1"/>
    </source>
</evidence>
<feature type="region of interest" description="Disordered" evidence="1">
    <location>
        <begin position="90"/>
        <end position="152"/>
    </location>
</feature>
<name>A0AA35Z120_LACSI</name>
<feature type="compositionally biased region" description="Low complexity" evidence="1">
    <location>
        <begin position="98"/>
        <end position="108"/>
    </location>
</feature>
<sequence>MREILPFEFLAPLTLSVEQFPPGYTFFQAESSRLTLQNLRAMHMLQTAPGGYVWMWGRSTYFKVTGPDVIALADPISDTMWVLLSNIPPPPRPRRAQQFRQPQFDRPPSSTQHPDYADATPISFSQPDPMQTDFQDQPPPTPPSHPDPNYPFTYQHYLDLRQDIASLQQTMTGLCLDYQLYSTQVTGYHDELLGLRDNFDTFRDDFCCRYAPPMSSRLSLLPKH</sequence>
<reference evidence="2" key="1">
    <citation type="submission" date="2023-04" db="EMBL/GenBank/DDBJ databases">
        <authorList>
            <person name="Vijverberg K."/>
            <person name="Xiong W."/>
            <person name="Schranz E."/>
        </authorList>
    </citation>
    <scope>NUCLEOTIDE SEQUENCE</scope>
</reference>
<proteinExistence type="predicted"/>
<organism evidence="2 3">
    <name type="scientific">Lactuca saligna</name>
    <name type="common">Willowleaf lettuce</name>
    <dbReference type="NCBI Taxonomy" id="75948"/>
    <lineage>
        <taxon>Eukaryota</taxon>
        <taxon>Viridiplantae</taxon>
        <taxon>Streptophyta</taxon>
        <taxon>Embryophyta</taxon>
        <taxon>Tracheophyta</taxon>
        <taxon>Spermatophyta</taxon>
        <taxon>Magnoliopsida</taxon>
        <taxon>eudicotyledons</taxon>
        <taxon>Gunneridae</taxon>
        <taxon>Pentapetalae</taxon>
        <taxon>asterids</taxon>
        <taxon>campanulids</taxon>
        <taxon>Asterales</taxon>
        <taxon>Asteraceae</taxon>
        <taxon>Cichorioideae</taxon>
        <taxon>Cichorieae</taxon>
        <taxon>Lactucinae</taxon>
        <taxon>Lactuca</taxon>
    </lineage>
</organism>